<evidence type="ECO:0000313" key="3">
    <source>
        <dbReference type="Proteomes" id="UP000678276"/>
    </source>
</evidence>
<dbReference type="EMBL" id="JAGJCF010000004">
    <property type="protein sequence ID" value="MBP0615476.1"/>
    <property type="molecule type" value="Genomic_DNA"/>
</dbReference>
<dbReference type="Proteomes" id="UP000678276">
    <property type="component" value="Unassembled WGS sequence"/>
</dbReference>
<comment type="caution">
    <text evidence="2">The sequence shown here is derived from an EMBL/GenBank/DDBJ whole genome shotgun (WGS) entry which is preliminary data.</text>
</comment>
<protein>
    <submittedName>
        <fullName evidence="2">DUF1127 domain-containing protein</fullName>
    </submittedName>
</protein>
<organism evidence="2 3">
    <name type="scientific">Jiella mangrovi</name>
    <dbReference type="NCBI Taxonomy" id="2821407"/>
    <lineage>
        <taxon>Bacteria</taxon>
        <taxon>Pseudomonadati</taxon>
        <taxon>Pseudomonadota</taxon>
        <taxon>Alphaproteobacteria</taxon>
        <taxon>Hyphomicrobiales</taxon>
        <taxon>Aurantimonadaceae</taxon>
        <taxon>Jiella</taxon>
    </lineage>
</organism>
<accession>A0ABS4BFE0</accession>
<reference evidence="2 3" key="1">
    <citation type="submission" date="2021-04" db="EMBL/GenBank/DDBJ databases">
        <title>Whole genome sequence of Jiella sp. KSK16Y-1.</title>
        <authorList>
            <person name="Tuo L."/>
        </authorList>
    </citation>
    <scope>NUCLEOTIDE SEQUENCE [LARGE SCALE GENOMIC DNA]</scope>
    <source>
        <strain evidence="2 3">KSK16Y-1</strain>
    </source>
</reference>
<dbReference type="InterPro" id="IPR009506">
    <property type="entry name" value="YjiS-like"/>
</dbReference>
<proteinExistence type="predicted"/>
<gene>
    <name evidence="2" type="ORF">J6595_07785</name>
</gene>
<dbReference type="RefSeq" id="WP_209594150.1">
    <property type="nucleotide sequence ID" value="NZ_JAGJCF010000004.1"/>
</dbReference>
<feature type="domain" description="YjiS-like" evidence="1">
    <location>
        <begin position="22"/>
        <end position="54"/>
    </location>
</feature>
<evidence type="ECO:0000259" key="1">
    <source>
        <dbReference type="Pfam" id="PF06568"/>
    </source>
</evidence>
<sequence length="64" mass="7673">MTEASKRLRPRRERQSPPLLLRLLRKWTRRRSRLALSELSDCQLRDIGVSRQEALTEAGKPFWR</sequence>
<keyword evidence="3" id="KW-1185">Reference proteome</keyword>
<evidence type="ECO:0000313" key="2">
    <source>
        <dbReference type="EMBL" id="MBP0615476.1"/>
    </source>
</evidence>
<dbReference type="Pfam" id="PF06568">
    <property type="entry name" value="YjiS-like"/>
    <property type="match status" value="1"/>
</dbReference>
<name>A0ABS4BFE0_9HYPH</name>